<reference evidence="2" key="1">
    <citation type="journal article" date="2011" name="MBio">
        <title>Novel metabolic attributes of the genus Cyanothece, comprising a group of unicellular nitrogen-fixing Cyanobacteria.</title>
        <authorList>
            <person name="Bandyopadhyay A."/>
            <person name="Elvitigala T."/>
            <person name="Welsh E."/>
            <person name="Stockel J."/>
            <person name="Liberton M."/>
            <person name="Min H."/>
            <person name="Sherman L.A."/>
            <person name="Pakrasi H.B."/>
        </authorList>
    </citation>
    <scope>NUCLEOTIDE SEQUENCE [LARGE SCALE GENOMIC DNA]</scope>
    <source>
        <strain evidence="2">PCC 7424</strain>
    </source>
</reference>
<dbReference type="STRING" id="65393.PCC7424_5119"/>
<dbReference type="OrthoDB" id="581410at2"/>
<dbReference type="InterPro" id="IPR026374">
    <property type="entry name" value="Cyano_PEP"/>
</dbReference>
<evidence type="ECO:0000313" key="2">
    <source>
        <dbReference type="Proteomes" id="UP000002384"/>
    </source>
</evidence>
<evidence type="ECO:0000313" key="1">
    <source>
        <dbReference type="EMBL" id="ACK73470.1"/>
    </source>
</evidence>
<gene>
    <name evidence="1" type="ordered locus">PCC7424_5119</name>
</gene>
<name>B7KGY3_GLOC7</name>
<protein>
    <submittedName>
        <fullName evidence="1">Uncharacterized protein</fullName>
    </submittedName>
</protein>
<sequence>MLKPVCHLFSQITRPRLSKTIILGLPLCFLWIPTTQAFTPLSVTFTKIADTNTLIPDGNGNFTGFGVGSAVIYNNTIGFIGSGENQTGIYMSTSPGFLTKVADTNTPIPNDTTNFTGFGLGFFSTPYNFGSLGIQDNKVVFNGYGETGNGIYTGTDSGMLTIIADETTVIPGTSSTFTTFSSTSPDLDQHRVAFWGNDGIYRGTDPNSISLIANNQTSIPPNNNNTFAGLFNPSLKGEMVAFNGFFGGQTEASGIYMGTSPNSLNVVVDTNTLIPQGIGNFRRFGAPALEEGRVAFRGEGFNFQEGIYLGTNPESLSVIADNNTFIPNGIGKFINFGNAAFDKDTIAFWAEGEEGQQGIYLSLNGKLYKVIDLKDSLEGKTLSSLEFASSDFNTSNRGLSGNSLVFLATFTDNSQGIYQASIVPEPSTKLGVGTALTLICFFKLKKGIKRPSNH</sequence>
<dbReference type="HOGENOM" id="CLU_600934_0_0_3"/>
<keyword evidence="2" id="KW-1185">Reference proteome</keyword>
<accession>B7KGY3</accession>
<organism evidence="1 2">
    <name type="scientific">Gloeothece citriformis (strain PCC 7424)</name>
    <name type="common">Cyanothece sp. (strain PCC 7424)</name>
    <dbReference type="NCBI Taxonomy" id="65393"/>
    <lineage>
        <taxon>Bacteria</taxon>
        <taxon>Bacillati</taxon>
        <taxon>Cyanobacteriota</taxon>
        <taxon>Cyanophyceae</taxon>
        <taxon>Oscillatoriophycideae</taxon>
        <taxon>Chroococcales</taxon>
        <taxon>Aphanothecaceae</taxon>
        <taxon>Gloeothece</taxon>
        <taxon>Gloeothece citriformis</taxon>
    </lineage>
</organism>
<dbReference type="KEGG" id="cyc:PCC7424_5119"/>
<proteinExistence type="predicted"/>
<dbReference type="AlphaFoldDB" id="B7KGY3"/>
<dbReference type="Proteomes" id="UP000002384">
    <property type="component" value="Chromosome"/>
</dbReference>
<dbReference type="eggNOG" id="ENOG5033F5U">
    <property type="taxonomic scope" value="Bacteria"/>
</dbReference>
<dbReference type="EMBL" id="CP001291">
    <property type="protein sequence ID" value="ACK73470.1"/>
    <property type="molecule type" value="Genomic_DNA"/>
</dbReference>
<dbReference type="NCBIfam" id="TIGR04155">
    <property type="entry name" value="cyano_PEP"/>
    <property type="match status" value="1"/>
</dbReference>